<evidence type="ECO:0000313" key="1">
    <source>
        <dbReference type="EMBL" id="GAB0058103.1"/>
    </source>
</evidence>
<organism evidence="1 2">
    <name type="scientific">Candidatus Magnetaquiglobus chichijimensis</name>
    <dbReference type="NCBI Taxonomy" id="3141448"/>
    <lineage>
        <taxon>Bacteria</taxon>
        <taxon>Pseudomonadati</taxon>
        <taxon>Pseudomonadota</taxon>
        <taxon>Magnetococcia</taxon>
        <taxon>Magnetococcales</taxon>
        <taxon>Candidatus Magnetaquicoccaceae</taxon>
        <taxon>Candidatus Magnetaquiglobus</taxon>
    </lineage>
</organism>
<reference evidence="1 2" key="1">
    <citation type="submission" date="2024-05" db="EMBL/GenBank/DDBJ databases">
        <authorList>
            <consortium name="Candidatus Magnetaquicoccaceae bacterium FCR-1 genome sequencing consortium"/>
            <person name="Shimoshige H."/>
            <person name="Shimamura S."/>
            <person name="Taoka A."/>
            <person name="Kobayashi H."/>
            <person name="Maekawa T."/>
        </authorList>
    </citation>
    <scope>NUCLEOTIDE SEQUENCE [LARGE SCALE GENOMIC DNA]</scope>
    <source>
        <strain evidence="1 2">FCR-1</strain>
    </source>
</reference>
<keyword evidence="2" id="KW-1185">Reference proteome</keyword>
<proteinExistence type="predicted"/>
<protein>
    <submittedName>
        <fullName evidence="1">Uncharacterized protein</fullName>
    </submittedName>
</protein>
<accession>A0ABQ0CB56</accession>
<dbReference type="Proteomes" id="UP001628193">
    <property type="component" value="Unassembled WGS sequence"/>
</dbReference>
<dbReference type="EMBL" id="BAAFGK010000004">
    <property type="protein sequence ID" value="GAB0058103.1"/>
    <property type="molecule type" value="Genomic_DNA"/>
</dbReference>
<gene>
    <name evidence="1" type="ORF">SIID45300_02446</name>
</gene>
<comment type="caution">
    <text evidence="1">The sequence shown here is derived from an EMBL/GenBank/DDBJ whole genome shotgun (WGS) entry which is preliminary data.</text>
</comment>
<sequence length="168" mass="18764">MDMNNLPDLLFREQPDNWDETDTRIVNESVVETAESGALQSMAVQGDLAEVMEDLAVWLTKRITVEVIAYWNPRLGKSHLLSLAPSEENGALPELIRGVIDGPLPRIRHWRRGAWSFHLWMGPPLDGWDRLLIVEKGGALDADGCNTLIQDAARNFGTALRLAPMPKV</sequence>
<dbReference type="RefSeq" id="WP_420905784.1">
    <property type="nucleotide sequence ID" value="NZ_BAAFGK010000004.1"/>
</dbReference>
<evidence type="ECO:0000313" key="2">
    <source>
        <dbReference type="Proteomes" id="UP001628193"/>
    </source>
</evidence>
<reference evidence="1 2" key="2">
    <citation type="submission" date="2024-09" db="EMBL/GenBank/DDBJ databases">
        <title>Draft genome sequence of Candidatus Magnetaquicoccaceae bacterium FCR-1.</title>
        <authorList>
            <person name="Shimoshige H."/>
            <person name="Shimamura S."/>
            <person name="Taoka A."/>
            <person name="Kobayashi H."/>
            <person name="Maekawa T."/>
        </authorList>
    </citation>
    <scope>NUCLEOTIDE SEQUENCE [LARGE SCALE GENOMIC DNA]</scope>
    <source>
        <strain evidence="1 2">FCR-1</strain>
    </source>
</reference>
<name>A0ABQ0CB56_9PROT</name>